<reference evidence="2" key="1">
    <citation type="journal article" date="2020" name="Nature">
        <title>Giant virus diversity and host interactions through global metagenomics.</title>
        <authorList>
            <person name="Schulz F."/>
            <person name="Roux S."/>
            <person name="Paez-Espino D."/>
            <person name="Jungbluth S."/>
            <person name="Walsh D.A."/>
            <person name="Denef V.J."/>
            <person name="McMahon K.D."/>
            <person name="Konstantinidis K.T."/>
            <person name="Eloe-Fadrosh E.A."/>
            <person name="Kyrpides N.C."/>
            <person name="Woyke T."/>
        </authorList>
    </citation>
    <scope>NUCLEOTIDE SEQUENCE</scope>
    <source>
        <strain evidence="2">GVMAG-M-3300009155-48</strain>
    </source>
</reference>
<proteinExistence type="predicted"/>
<evidence type="ECO:0000259" key="1">
    <source>
        <dbReference type="Pfam" id="PF13640"/>
    </source>
</evidence>
<evidence type="ECO:0000313" key="2">
    <source>
        <dbReference type="EMBL" id="QHT31784.1"/>
    </source>
</evidence>
<dbReference type="Gene3D" id="2.60.120.620">
    <property type="entry name" value="q2cbj1_9rhob like domain"/>
    <property type="match status" value="1"/>
</dbReference>
<dbReference type="InterPro" id="IPR044862">
    <property type="entry name" value="Pro_4_hyd_alph_FE2OG_OXY"/>
</dbReference>
<dbReference type="AlphaFoldDB" id="A0A6C0ERH0"/>
<protein>
    <recommendedName>
        <fullName evidence="1">Prolyl 4-hydroxylase alpha subunit Fe(2+) 2OG dioxygenase domain-containing protein</fullName>
    </recommendedName>
</protein>
<accession>A0A6C0ERH0</accession>
<dbReference type="EMBL" id="MN738925">
    <property type="protein sequence ID" value="QHT31784.1"/>
    <property type="molecule type" value="Genomic_DNA"/>
</dbReference>
<name>A0A6C0ERH0_9ZZZZ</name>
<dbReference type="Pfam" id="PF13640">
    <property type="entry name" value="2OG-FeII_Oxy_3"/>
    <property type="match status" value="1"/>
</dbReference>
<feature type="domain" description="Prolyl 4-hydroxylase alpha subunit Fe(2+) 2OG dioxygenase" evidence="1">
    <location>
        <begin position="109"/>
        <end position="158"/>
    </location>
</feature>
<organism evidence="2">
    <name type="scientific">viral metagenome</name>
    <dbReference type="NCBI Taxonomy" id="1070528"/>
    <lineage>
        <taxon>unclassified sequences</taxon>
        <taxon>metagenomes</taxon>
        <taxon>organismal metagenomes</taxon>
    </lineage>
</organism>
<sequence length="178" mass="20866">MNAVFEKQNSLNSMICESIIELFQEQDTNKLYNIPKNSKEWERIERTLYKELLTGLNEYKMNLMKNINLHNELVSLLNNELYTKHICIQKIDIGENIINKYNLIPNRYNVLTYIFYLNDVVNGGEVVFSNTDYQTIKPKKGKLVLFPENVNSFHYKCLPPNTNTQYIISGQLCCDNIV</sequence>